<dbReference type="AlphaFoldDB" id="A0A8E2EY56"/>
<evidence type="ECO:0000313" key="2">
    <source>
        <dbReference type="Proteomes" id="UP000250140"/>
    </source>
</evidence>
<keyword evidence="2" id="KW-1185">Reference proteome</keyword>
<protein>
    <submittedName>
        <fullName evidence="1">Uncharacterized protein</fullName>
    </submittedName>
</protein>
<name>A0A8E2EY56_9PEZI</name>
<dbReference type="EMBL" id="KV749930">
    <property type="protein sequence ID" value="OCL07075.1"/>
    <property type="molecule type" value="Genomic_DNA"/>
</dbReference>
<evidence type="ECO:0000313" key="1">
    <source>
        <dbReference type="EMBL" id="OCL07075.1"/>
    </source>
</evidence>
<sequence>MASSNRLSCGPANSRAFGRAQSVACWSIFCSQATRTCATVSPGSQPIRSQLSASCHVFLRLPAHQPISPSLHRRLCYCRASAPRSCRWLPILTCAGNGQTSA</sequence>
<reference evidence="1 2" key="1">
    <citation type="journal article" date="2016" name="Nat. Commun.">
        <title>Ectomycorrhizal ecology is imprinted in the genome of the dominant symbiotic fungus Cenococcum geophilum.</title>
        <authorList>
            <consortium name="DOE Joint Genome Institute"/>
            <person name="Peter M."/>
            <person name="Kohler A."/>
            <person name="Ohm R.A."/>
            <person name="Kuo A."/>
            <person name="Krutzmann J."/>
            <person name="Morin E."/>
            <person name="Arend M."/>
            <person name="Barry K.W."/>
            <person name="Binder M."/>
            <person name="Choi C."/>
            <person name="Clum A."/>
            <person name="Copeland A."/>
            <person name="Grisel N."/>
            <person name="Haridas S."/>
            <person name="Kipfer T."/>
            <person name="LaButti K."/>
            <person name="Lindquist E."/>
            <person name="Lipzen A."/>
            <person name="Maire R."/>
            <person name="Meier B."/>
            <person name="Mihaltcheva S."/>
            <person name="Molinier V."/>
            <person name="Murat C."/>
            <person name="Poggeler S."/>
            <person name="Quandt C.A."/>
            <person name="Sperisen C."/>
            <person name="Tritt A."/>
            <person name="Tisserant E."/>
            <person name="Crous P.W."/>
            <person name="Henrissat B."/>
            <person name="Nehls U."/>
            <person name="Egli S."/>
            <person name="Spatafora J.W."/>
            <person name="Grigoriev I.V."/>
            <person name="Martin F.M."/>
        </authorList>
    </citation>
    <scope>NUCLEOTIDE SEQUENCE [LARGE SCALE GENOMIC DNA]</scope>
    <source>
        <strain evidence="1 2">CBS 207.34</strain>
    </source>
</reference>
<proteinExistence type="predicted"/>
<organism evidence="1 2">
    <name type="scientific">Glonium stellatum</name>
    <dbReference type="NCBI Taxonomy" id="574774"/>
    <lineage>
        <taxon>Eukaryota</taxon>
        <taxon>Fungi</taxon>
        <taxon>Dikarya</taxon>
        <taxon>Ascomycota</taxon>
        <taxon>Pezizomycotina</taxon>
        <taxon>Dothideomycetes</taxon>
        <taxon>Pleosporomycetidae</taxon>
        <taxon>Gloniales</taxon>
        <taxon>Gloniaceae</taxon>
        <taxon>Glonium</taxon>
    </lineage>
</organism>
<accession>A0A8E2EY56</accession>
<dbReference type="Proteomes" id="UP000250140">
    <property type="component" value="Unassembled WGS sequence"/>
</dbReference>
<gene>
    <name evidence="1" type="ORF">AOQ84DRAFT_65643</name>
</gene>